<dbReference type="PATRIC" id="fig|237368.3.peg.433"/>
<dbReference type="CDD" id="cd06257">
    <property type="entry name" value="DnaJ"/>
    <property type="match status" value="1"/>
</dbReference>
<dbReference type="InterPro" id="IPR001623">
    <property type="entry name" value="DnaJ_domain"/>
</dbReference>
<name>A0A0B0ERS4_9BACT</name>
<dbReference type="Pfam" id="PF05099">
    <property type="entry name" value="TerB"/>
    <property type="match status" value="1"/>
</dbReference>
<dbReference type="InterPro" id="IPR029024">
    <property type="entry name" value="TerB-like"/>
</dbReference>
<dbReference type="PANTHER" id="PTHR24074">
    <property type="entry name" value="CO-CHAPERONE PROTEIN DJLA"/>
    <property type="match status" value="1"/>
</dbReference>
<dbReference type="SUPFAM" id="SSF46565">
    <property type="entry name" value="Chaperone J-domain"/>
    <property type="match status" value="1"/>
</dbReference>
<dbReference type="InterPro" id="IPR036869">
    <property type="entry name" value="J_dom_sf"/>
</dbReference>
<evidence type="ECO:0000313" key="3">
    <source>
        <dbReference type="Proteomes" id="UP000030652"/>
    </source>
</evidence>
<sequence length="243" mass="27692">MAKWKGKVIGAGLGFLFGGPFGAILGTITGDFFDRSLKQIPTGIPSGNQERSLNFITHLVGILVSIAKADGRLSTQEINVIERAFVSFGFKGEDLNFIRSLINQTSRVDLDLRAVCYEFKQYSSYEERLSLLRIVYLVAFADKELHPNEERMINDIIGLVEINVNDAFEIRAEFCSDSDKHYQILNITRNSSIEDIKKSYRHLSKQYHPDRVSHLGDEFTRLATDKFQIINQAYEEIKKEKGF</sequence>
<dbReference type="AlphaFoldDB" id="A0A0B0ERS4"/>
<organism evidence="2 3">
    <name type="scientific">Candidatus Scalindua brodae</name>
    <dbReference type="NCBI Taxonomy" id="237368"/>
    <lineage>
        <taxon>Bacteria</taxon>
        <taxon>Pseudomonadati</taxon>
        <taxon>Planctomycetota</taxon>
        <taxon>Candidatus Brocadiia</taxon>
        <taxon>Candidatus Brocadiales</taxon>
        <taxon>Candidatus Scalinduaceae</taxon>
        <taxon>Candidatus Scalindua</taxon>
    </lineage>
</organism>
<dbReference type="Gene3D" id="1.10.287.110">
    <property type="entry name" value="DnaJ domain"/>
    <property type="match status" value="1"/>
</dbReference>
<comment type="caution">
    <text evidence="2">The sequence shown here is derived from an EMBL/GenBank/DDBJ whole genome shotgun (WGS) entry which is preliminary data.</text>
</comment>
<dbReference type="SMART" id="SM00271">
    <property type="entry name" value="DnaJ"/>
    <property type="match status" value="1"/>
</dbReference>
<dbReference type="PRINTS" id="PR00625">
    <property type="entry name" value="JDOMAIN"/>
</dbReference>
<dbReference type="InterPro" id="IPR007791">
    <property type="entry name" value="DjlA_N"/>
</dbReference>
<dbReference type="CDD" id="cd07177">
    <property type="entry name" value="terB_like"/>
    <property type="match status" value="1"/>
</dbReference>
<protein>
    <submittedName>
        <fullName evidence="2">Chaperone protein DnaJ</fullName>
    </submittedName>
</protein>
<dbReference type="PROSITE" id="PS50076">
    <property type="entry name" value="DNAJ_2"/>
    <property type="match status" value="1"/>
</dbReference>
<dbReference type="Gene3D" id="1.10.3680.10">
    <property type="entry name" value="TerB-like"/>
    <property type="match status" value="1"/>
</dbReference>
<dbReference type="SUPFAM" id="SSF158682">
    <property type="entry name" value="TerB-like"/>
    <property type="match status" value="1"/>
</dbReference>
<dbReference type="Proteomes" id="UP000030652">
    <property type="component" value="Unassembled WGS sequence"/>
</dbReference>
<accession>A0A0B0ERS4</accession>
<dbReference type="InterPro" id="IPR050817">
    <property type="entry name" value="DjlA_DnaK_co-chaperone"/>
</dbReference>
<feature type="domain" description="J" evidence="1">
    <location>
        <begin position="180"/>
        <end position="242"/>
    </location>
</feature>
<evidence type="ECO:0000313" key="2">
    <source>
        <dbReference type="EMBL" id="KHE93838.1"/>
    </source>
</evidence>
<dbReference type="EMBL" id="JRYO01000033">
    <property type="protein sequence ID" value="KHE93838.1"/>
    <property type="molecule type" value="Genomic_DNA"/>
</dbReference>
<dbReference type="Pfam" id="PF00226">
    <property type="entry name" value="DnaJ"/>
    <property type="match status" value="1"/>
</dbReference>
<dbReference type="eggNOG" id="COG1076">
    <property type="taxonomic scope" value="Bacteria"/>
</dbReference>
<proteinExistence type="predicted"/>
<reference evidence="2 3" key="1">
    <citation type="submission" date="2014-10" db="EMBL/GenBank/DDBJ databases">
        <title>Draft genome of anammox bacterium scalindua brodae, obtained using differential coverage binning of sequence data from two enrichment reactors.</title>
        <authorList>
            <person name="Speth D.R."/>
            <person name="Russ L."/>
            <person name="Kartal B."/>
            <person name="Op den Camp H.J."/>
            <person name="Dutilh B.E."/>
            <person name="Jetten M.S."/>
        </authorList>
    </citation>
    <scope>NUCLEOTIDE SEQUENCE [LARGE SCALE GENOMIC DNA]</scope>
    <source>
        <strain evidence="2">RU1</strain>
    </source>
</reference>
<gene>
    <name evidence="2" type="ORF">SCABRO_00395</name>
</gene>
<evidence type="ECO:0000259" key="1">
    <source>
        <dbReference type="PROSITE" id="PS50076"/>
    </source>
</evidence>